<dbReference type="AlphaFoldDB" id="A0A9D4ZSW0"/>
<evidence type="ECO:0000313" key="2">
    <source>
        <dbReference type="Proteomes" id="UP000886520"/>
    </source>
</evidence>
<dbReference type="EMBL" id="JABFUD020000001">
    <property type="protein sequence ID" value="KAI5084911.1"/>
    <property type="molecule type" value="Genomic_DNA"/>
</dbReference>
<dbReference type="Proteomes" id="UP000886520">
    <property type="component" value="Chromosome 1"/>
</dbReference>
<organism evidence="1 2">
    <name type="scientific">Adiantum capillus-veneris</name>
    <name type="common">Maidenhair fern</name>
    <dbReference type="NCBI Taxonomy" id="13818"/>
    <lineage>
        <taxon>Eukaryota</taxon>
        <taxon>Viridiplantae</taxon>
        <taxon>Streptophyta</taxon>
        <taxon>Embryophyta</taxon>
        <taxon>Tracheophyta</taxon>
        <taxon>Polypodiopsida</taxon>
        <taxon>Polypodiidae</taxon>
        <taxon>Polypodiales</taxon>
        <taxon>Pteridineae</taxon>
        <taxon>Pteridaceae</taxon>
        <taxon>Vittarioideae</taxon>
        <taxon>Adiantum</taxon>
    </lineage>
</organism>
<proteinExistence type="predicted"/>
<accession>A0A9D4ZSW0</accession>
<comment type="caution">
    <text evidence="1">The sequence shown here is derived from an EMBL/GenBank/DDBJ whole genome shotgun (WGS) entry which is preliminary data.</text>
</comment>
<gene>
    <name evidence="1" type="ORF">GOP47_0001080</name>
</gene>
<sequence length="154" mass="16365">MQSTPSFFCRVPPKSSATFSLYHPQPAATLPLRCPLTSWSPSFSALALPSSACKRPTFSGHRPLLQRSLHLLMMTPLAALGCFDSTPLAIIKGLPCLWCGSPSARRPPSQLAALPSSMQTGSLLDVITLPPPGSPTFPSPGGPRPLLSLAPWQH</sequence>
<protein>
    <submittedName>
        <fullName evidence="1">Uncharacterized protein</fullName>
    </submittedName>
</protein>
<name>A0A9D4ZSW0_ADICA</name>
<keyword evidence="2" id="KW-1185">Reference proteome</keyword>
<evidence type="ECO:0000313" key="1">
    <source>
        <dbReference type="EMBL" id="KAI5084911.1"/>
    </source>
</evidence>
<reference evidence="1" key="1">
    <citation type="submission" date="2021-01" db="EMBL/GenBank/DDBJ databases">
        <title>Adiantum capillus-veneris genome.</title>
        <authorList>
            <person name="Fang Y."/>
            <person name="Liao Q."/>
        </authorList>
    </citation>
    <scope>NUCLEOTIDE SEQUENCE</scope>
    <source>
        <strain evidence="1">H3</strain>
        <tissue evidence="1">Leaf</tissue>
    </source>
</reference>